<evidence type="ECO:0000313" key="1">
    <source>
        <dbReference type="Proteomes" id="UP000887565"/>
    </source>
</evidence>
<evidence type="ECO:0000313" key="2">
    <source>
        <dbReference type="WBParaSite" id="nRc.2.0.1.t29354-RA"/>
    </source>
</evidence>
<organism evidence="1 2">
    <name type="scientific">Romanomermis culicivorax</name>
    <name type="common">Nematode worm</name>
    <dbReference type="NCBI Taxonomy" id="13658"/>
    <lineage>
        <taxon>Eukaryota</taxon>
        <taxon>Metazoa</taxon>
        <taxon>Ecdysozoa</taxon>
        <taxon>Nematoda</taxon>
        <taxon>Enoplea</taxon>
        <taxon>Dorylaimia</taxon>
        <taxon>Mermithida</taxon>
        <taxon>Mermithoidea</taxon>
        <taxon>Mermithidae</taxon>
        <taxon>Romanomermis</taxon>
    </lineage>
</organism>
<reference evidence="2" key="1">
    <citation type="submission" date="2022-11" db="UniProtKB">
        <authorList>
            <consortium name="WormBaseParasite"/>
        </authorList>
    </citation>
    <scope>IDENTIFICATION</scope>
</reference>
<proteinExistence type="predicted"/>
<dbReference type="Proteomes" id="UP000887565">
    <property type="component" value="Unplaced"/>
</dbReference>
<keyword evidence="1" id="KW-1185">Reference proteome</keyword>
<sequence>MHLNYNSGKHDLLEIRPSVPLTYDGSVYISQFGEDSDLSTVLGAARVYAYSGSWYKTGRIISTVFRPSNSRFSKSINCLKNPTFGRMTDRLDPESFSSFSSSTSSIERFFFKQECVTPAMTPRKNIPMMIKEQVSK</sequence>
<protein>
    <submittedName>
        <fullName evidence="2">Uncharacterized protein</fullName>
    </submittedName>
</protein>
<dbReference type="AlphaFoldDB" id="A0A915JTH3"/>
<dbReference type="WBParaSite" id="nRc.2.0.1.t29354-RA">
    <property type="protein sequence ID" value="nRc.2.0.1.t29354-RA"/>
    <property type="gene ID" value="nRc.2.0.1.g29354"/>
</dbReference>
<accession>A0A915JTH3</accession>
<name>A0A915JTH3_ROMCU</name>